<dbReference type="GO" id="GO:0016491">
    <property type="term" value="F:oxidoreductase activity"/>
    <property type="evidence" value="ECO:0007669"/>
    <property type="project" value="InterPro"/>
</dbReference>
<dbReference type="Gene3D" id="3.40.30.10">
    <property type="entry name" value="Glutaredoxin"/>
    <property type="match status" value="1"/>
</dbReference>
<dbReference type="OrthoDB" id="9815205at2"/>
<sequence>MANIIFVVLIILLLIPQTRITLQIWMHKGLSLINQSSLIDEKDREIISYTNWQLRGDANTSIKFEETKGQVVFINFWATWCPPCIAEMAGIQELYDDYNEKVVFLLITNDSFDTVEKFKQKRGFDFEVFNPLNQAPEELSVRTIPRTFIINKKREIVVDESAALDWNNNKVRAQLNDLLLE</sequence>
<dbReference type="InterPro" id="IPR013766">
    <property type="entry name" value="Thioredoxin_domain"/>
</dbReference>
<dbReference type="InterPro" id="IPR050553">
    <property type="entry name" value="Thioredoxin_ResA/DsbE_sf"/>
</dbReference>
<dbReference type="PROSITE" id="PS51352">
    <property type="entry name" value="THIOREDOXIN_2"/>
    <property type="match status" value="1"/>
</dbReference>
<dbReference type="Pfam" id="PF00578">
    <property type="entry name" value="AhpC-TSA"/>
    <property type="match status" value="1"/>
</dbReference>
<dbReference type="EMBL" id="QJTD01000006">
    <property type="protein sequence ID" value="PYE80337.1"/>
    <property type="molecule type" value="Genomic_DNA"/>
</dbReference>
<organism evidence="2 3">
    <name type="scientific">Winogradskyella epiphytica</name>
    <dbReference type="NCBI Taxonomy" id="262005"/>
    <lineage>
        <taxon>Bacteria</taxon>
        <taxon>Pseudomonadati</taxon>
        <taxon>Bacteroidota</taxon>
        <taxon>Flavobacteriia</taxon>
        <taxon>Flavobacteriales</taxon>
        <taxon>Flavobacteriaceae</taxon>
        <taxon>Winogradskyella</taxon>
    </lineage>
</organism>
<dbReference type="GO" id="GO:0016209">
    <property type="term" value="F:antioxidant activity"/>
    <property type="evidence" value="ECO:0007669"/>
    <property type="project" value="InterPro"/>
</dbReference>
<dbReference type="Proteomes" id="UP000248054">
    <property type="component" value="Unassembled WGS sequence"/>
</dbReference>
<comment type="caution">
    <text evidence="2">The sequence shown here is derived from an EMBL/GenBank/DDBJ whole genome shotgun (WGS) entry which is preliminary data.</text>
</comment>
<reference evidence="2 3" key="1">
    <citation type="submission" date="2018-06" db="EMBL/GenBank/DDBJ databases">
        <title>Genomic Encyclopedia of Type Strains, Phase III (KMG-III): the genomes of soil and plant-associated and newly described type strains.</title>
        <authorList>
            <person name="Whitman W."/>
        </authorList>
    </citation>
    <scope>NUCLEOTIDE SEQUENCE [LARGE SCALE GENOMIC DNA]</scope>
    <source>
        <strain evidence="2 3">CECT 7945</strain>
    </source>
</reference>
<evidence type="ECO:0000313" key="3">
    <source>
        <dbReference type="Proteomes" id="UP000248054"/>
    </source>
</evidence>
<dbReference type="PANTHER" id="PTHR42852:SF13">
    <property type="entry name" value="PROTEIN DIPZ"/>
    <property type="match status" value="1"/>
</dbReference>
<dbReference type="SUPFAM" id="SSF52833">
    <property type="entry name" value="Thioredoxin-like"/>
    <property type="match status" value="1"/>
</dbReference>
<keyword evidence="2" id="KW-0413">Isomerase</keyword>
<feature type="domain" description="Thioredoxin" evidence="1">
    <location>
        <begin position="53"/>
        <end position="180"/>
    </location>
</feature>
<dbReference type="CDD" id="cd02966">
    <property type="entry name" value="TlpA_like_family"/>
    <property type="match status" value="1"/>
</dbReference>
<dbReference type="InterPro" id="IPR036249">
    <property type="entry name" value="Thioredoxin-like_sf"/>
</dbReference>
<dbReference type="GO" id="GO:0016853">
    <property type="term" value="F:isomerase activity"/>
    <property type="evidence" value="ECO:0007669"/>
    <property type="project" value="UniProtKB-KW"/>
</dbReference>
<accession>A0A2V4WV45</accession>
<evidence type="ECO:0000313" key="2">
    <source>
        <dbReference type="EMBL" id="PYE80337.1"/>
    </source>
</evidence>
<dbReference type="AlphaFoldDB" id="A0A2V4WV45"/>
<keyword evidence="3" id="KW-1185">Reference proteome</keyword>
<dbReference type="InterPro" id="IPR000866">
    <property type="entry name" value="AhpC/TSA"/>
</dbReference>
<proteinExistence type="predicted"/>
<name>A0A2V4WV45_9FLAO</name>
<dbReference type="RefSeq" id="WP_110476236.1">
    <property type="nucleotide sequence ID" value="NZ_BMWQ01000006.1"/>
</dbReference>
<evidence type="ECO:0000259" key="1">
    <source>
        <dbReference type="PROSITE" id="PS51352"/>
    </source>
</evidence>
<gene>
    <name evidence="2" type="ORF">DFQ11_106137</name>
</gene>
<dbReference type="PANTHER" id="PTHR42852">
    <property type="entry name" value="THIOL:DISULFIDE INTERCHANGE PROTEIN DSBE"/>
    <property type="match status" value="1"/>
</dbReference>
<protein>
    <submittedName>
        <fullName evidence="2">Thiol-disulfide isomerase/thioredoxin</fullName>
    </submittedName>
</protein>